<dbReference type="InterPro" id="IPR036880">
    <property type="entry name" value="Kunitz_BPTI_sf"/>
</dbReference>
<evidence type="ECO:0000259" key="4">
    <source>
        <dbReference type="PROSITE" id="PS50279"/>
    </source>
</evidence>
<dbReference type="PROSITE" id="PS00280">
    <property type="entry name" value="BPTI_KUNITZ_1"/>
    <property type="match status" value="2"/>
</dbReference>
<dbReference type="SUPFAM" id="SSF57362">
    <property type="entry name" value="BPTI-like"/>
    <property type="match status" value="2"/>
</dbReference>
<dbReference type="PANTHER" id="PTHR10083">
    <property type="entry name" value="KUNITZ-TYPE PROTEASE INHIBITOR-RELATED"/>
    <property type="match status" value="1"/>
</dbReference>
<dbReference type="Pfam" id="PF00014">
    <property type="entry name" value="Kunitz_BPTI"/>
    <property type="match status" value="2"/>
</dbReference>
<dbReference type="SMART" id="SM00131">
    <property type="entry name" value="KU"/>
    <property type="match status" value="2"/>
</dbReference>
<dbReference type="GO" id="GO:0004867">
    <property type="term" value="F:serine-type endopeptidase inhibitor activity"/>
    <property type="evidence" value="ECO:0007669"/>
    <property type="project" value="UniProtKB-KW"/>
</dbReference>
<dbReference type="PRINTS" id="PR00759">
    <property type="entry name" value="BASICPTASE"/>
</dbReference>
<reference evidence="5 6" key="1">
    <citation type="submission" date="2014-10" db="EMBL/GenBank/DDBJ databases">
        <title>Draft genome of the hookworm Ancylostoma caninum.</title>
        <authorList>
            <person name="Mitreva M."/>
        </authorList>
    </citation>
    <scope>NUCLEOTIDE SEQUENCE [LARGE SCALE GENOMIC DNA]</scope>
    <source>
        <strain evidence="5 6">Baltimore</strain>
    </source>
</reference>
<keyword evidence="3" id="KW-1015">Disulfide bond</keyword>
<evidence type="ECO:0000256" key="1">
    <source>
        <dbReference type="ARBA" id="ARBA00022690"/>
    </source>
</evidence>
<accession>A0A368GNV2</accession>
<dbReference type="PROSITE" id="PS50279">
    <property type="entry name" value="BPTI_KUNITZ_2"/>
    <property type="match status" value="2"/>
</dbReference>
<feature type="domain" description="BPTI/Kunitz inhibitor" evidence="4">
    <location>
        <begin position="103"/>
        <end position="156"/>
    </location>
</feature>
<dbReference type="AlphaFoldDB" id="A0A368GNV2"/>
<evidence type="ECO:0000256" key="2">
    <source>
        <dbReference type="ARBA" id="ARBA00022900"/>
    </source>
</evidence>
<dbReference type="InterPro" id="IPR020901">
    <property type="entry name" value="Prtase_inh_Kunz-CS"/>
</dbReference>
<dbReference type="CDD" id="cd00109">
    <property type="entry name" value="Kunitz-type"/>
    <property type="match status" value="1"/>
</dbReference>
<dbReference type="InterPro" id="IPR002223">
    <property type="entry name" value="Kunitz_BPTI"/>
</dbReference>
<proteinExistence type="predicted"/>
<evidence type="ECO:0000313" key="5">
    <source>
        <dbReference type="EMBL" id="RCN44959.1"/>
    </source>
</evidence>
<dbReference type="Proteomes" id="UP000252519">
    <property type="component" value="Unassembled WGS sequence"/>
</dbReference>
<keyword evidence="2" id="KW-0722">Serine protease inhibitor</keyword>
<protein>
    <submittedName>
        <fullName evidence="5">Kunitz/Bovine pancreatic trypsin inhibitor domain protein</fullName>
    </submittedName>
</protein>
<dbReference type="InterPro" id="IPR050098">
    <property type="entry name" value="TFPI/VKTCI-like"/>
</dbReference>
<keyword evidence="6" id="KW-1185">Reference proteome</keyword>
<keyword evidence="1" id="KW-0646">Protease inhibitor</keyword>
<comment type="caution">
    <text evidence="5">The sequence shown here is derived from an EMBL/GenBank/DDBJ whole genome shotgun (WGS) entry which is preliminary data.</text>
</comment>
<dbReference type="Gene3D" id="4.10.410.10">
    <property type="entry name" value="Pancreatic trypsin inhibitor Kunitz domain"/>
    <property type="match status" value="2"/>
</dbReference>
<dbReference type="PANTHER" id="PTHR10083:SF375">
    <property type="entry name" value="BPTI_KUNITZ INHIBITOR DOMAIN-CONTAINING PROTEIN"/>
    <property type="match status" value="1"/>
</dbReference>
<feature type="domain" description="BPTI/Kunitz inhibitor" evidence="4">
    <location>
        <begin position="39"/>
        <end position="89"/>
    </location>
</feature>
<dbReference type="FunFam" id="4.10.410.10:FF:000020">
    <property type="entry name" value="Collagen, type VI, alpha 3"/>
    <property type="match status" value="1"/>
</dbReference>
<dbReference type="OrthoDB" id="5852179at2759"/>
<dbReference type="STRING" id="29170.A0A368GNV2"/>
<evidence type="ECO:0000313" key="6">
    <source>
        <dbReference type="Proteomes" id="UP000252519"/>
    </source>
</evidence>
<dbReference type="EMBL" id="JOJR01000116">
    <property type="protein sequence ID" value="RCN44959.1"/>
    <property type="molecule type" value="Genomic_DNA"/>
</dbReference>
<organism evidence="5 6">
    <name type="scientific">Ancylostoma caninum</name>
    <name type="common">Dog hookworm</name>
    <dbReference type="NCBI Taxonomy" id="29170"/>
    <lineage>
        <taxon>Eukaryota</taxon>
        <taxon>Metazoa</taxon>
        <taxon>Ecdysozoa</taxon>
        <taxon>Nematoda</taxon>
        <taxon>Chromadorea</taxon>
        <taxon>Rhabditida</taxon>
        <taxon>Rhabditina</taxon>
        <taxon>Rhabditomorpha</taxon>
        <taxon>Strongyloidea</taxon>
        <taxon>Ancylostomatidae</taxon>
        <taxon>Ancylostomatinae</taxon>
        <taxon>Ancylostoma</taxon>
    </lineage>
</organism>
<evidence type="ECO:0000256" key="3">
    <source>
        <dbReference type="ARBA" id="ARBA00023157"/>
    </source>
</evidence>
<gene>
    <name evidence="5" type="ORF">ANCCAN_09063</name>
</gene>
<sequence>MKSELPRKGVTDAQIQSESQIESCLHACFGHISDPEDRCQETVDPGPCQYYQVKWFWDELDESCKEFHYGGCMGNKNRFNTKHECLKQCRYKLFNPVAVPDLCLLEPDPGYCNDETKGQWWFFFNSDAGICEKFFFYGCGGNDNKFYSLHMCNKVCGERLSPQIACEHCDLRTSFCKSHSKFNYTCECRLGYEKNKYGECIGAILIDYRIYTVAYLHMLQMLTNAVDTQRLVTKMLGAPILSDRIAANAWHRTEVMANTAPT</sequence>
<dbReference type="GO" id="GO:0005615">
    <property type="term" value="C:extracellular space"/>
    <property type="evidence" value="ECO:0007669"/>
    <property type="project" value="TreeGrafter"/>
</dbReference>
<name>A0A368GNV2_ANCCA</name>